<dbReference type="Gramene" id="OIT24175">
    <property type="protein sequence ID" value="OIT24175"/>
    <property type="gene ID" value="A4A49_33958"/>
</dbReference>
<evidence type="ECO:0000313" key="3">
    <source>
        <dbReference type="Proteomes" id="UP000187609"/>
    </source>
</evidence>
<gene>
    <name evidence="2" type="ORF">A4A49_33958</name>
</gene>
<keyword evidence="3" id="KW-1185">Reference proteome</keyword>
<evidence type="ECO:0000313" key="2">
    <source>
        <dbReference type="EMBL" id="OIT24175.1"/>
    </source>
</evidence>
<sequence length="286" mass="30596">MANLDGGQASTMAGQPPQPSPVKSQPQTQPKTPLDYSTILKPSTINAPMHGNKATQDADQGATSQNNATVGIEIVPADVTRQQGIDTTSIERGTIGVVQQIQTANKFAALQEDDGEINKENQLAIVEEPVDQRSPIKNNKKAGLLNPAAAVFTPRSGVASSKRGKGADHSGVDGVAKAANSAVIEKIPKESTTQWVSRTFADNIATNQSCQEIPSQSIEFDAVERVSKNERLQISGNKLWHEQTEEESDEGEVPFGAIGEEESADEENDQEEQNVNKGKKSTIIGR</sequence>
<dbReference type="AlphaFoldDB" id="A0A1J6KR54"/>
<accession>A0A1J6KR54</accession>
<feature type="region of interest" description="Disordered" evidence="1">
    <location>
        <begin position="236"/>
        <end position="286"/>
    </location>
</feature>
<feature type="compositionally biased region" description="Low complexity" evidence="1">
    <location>
        <begin position="21"/>
        <end position="33"/>
    </location>
</feature>
<protein>
    <submittedName>
        <fullName evidence="2">Uncharacterized protein</fullName>
    </submittedName>
</protein>
<proteinExistence type="predicted"/>
<name>A0A1J6KR54_NICAT</name>
<evidence type="ECO:0000256" key="1">
    <source>
        <dbReference type="SAM" id="MobiDB-lite"/>
    </source>
</evidence>
<dbReference type="EMBL" id="MJEQ01003204">
    <property type="protein sequence ID" value="OIT24175.1"/>
    <property type="molecule type" value="Genomic_DNA"/>
</dbReference>
<dbReference type="Proteomes" id="UP000187609">
    <property type="component" value="Unassembled WGS sequence"/>
</dbReference>
<feature type="compositionally biased region" description="Acidic residues" evidence="1">
    <location>
        <begin position="259"/>
        <end position="272"/>
    </location>
</feature>
<feature type="region of interest" description="Disordered" evidence="1">
    <location>
        <begin position="1"/>
        <end position="67"/>
    </location>
</feature>
<organism evidence="2 3">
    <name type="scientific">Nicotiana attenuata</name>
    <name type="common">Coyote tobacco</name>
    <dbReference type="NCBI Taxonomy" id="49451"/>
    <lineage>
        <taxon>Eukaryota</taxon>
        <taxon>Viridiplantae</taxon>
        <taxon>Streptophyta</taxon>
        <taxon>Embryophyta</taxon>
        <taxon>Tracheophyta</taxon>
        <taxon>Spermatophyta</taxon>
        <taxon>Magnoliopsida</taxon>
        <taxon>eudicotyledons</taxon>
        <taxon>Gunneridae</taxon>
        <taxon>Pentapetalae</taxon>
        <taxon>asterids</taxon>
        <taxon>lamiids</taxon>
        <taxon>Solanales</taxon>
        <taxon>Solanaceae</taxon>
        <taxon>Nicotianoideae</taxon>
        <taxon>Nicotianeae</taxon>
        <taxon>Nicotiana</taxon>
    </lineage>
</organism>
<feature type="compositionally biased region" description="Polar residues" evidence="1">
    <location>
        <begin position="53"/>
        <end position="67"/>
    </location>
</feature>
<reference evidence="2" key="1">
    <citation type="submission" date="2016-11" db="EMBL/GenBank/DDBJ databases">
        <title>The genome of Nicotiana attenuata.</title>
        <authorList>
            <person name="Xu S."/>
            <person name="Brockmoeller T."/>
            <person name="Gaquerel E."/>
            <person name="Navarro A."/>
            <person name="Kuhl H."/>
            <person name="Gase K."/>
            <person name="Ling Z."/>
            <person name="Zhou W."/>
            <person name="Kreitzer C."/>
            <person name="Stanke M."/>
            <person name="Tang H."/>
            <person name="Lyons E."/>
            <person name="Pandey P."/>
            <person name="Pandey S.P."/>
            <person name="Timmermann B."/>
            <person name="Baldwin I.T."/>
        </authorList>
    </citation>
    <scope>NUCLEOTIDE SEQUENCE [LARGE SCALE GENOMIC DNA]</scope>
    <source>
        <strain evidence="2">UT</strain>
    </source>
</reference>
<comment type="caution">
    <text evidence="2">The sequence shown here is derived from an EMBL/GenBank/DDBJ whole genome shotgun (WGS) entry which is preliminary data.</text>
</comment>